<evidence type="ECO:0000256" key="3">
    <source>
        <dbReference type="ARBA" id="ARBA00023125"/>
    </source>
</evidence>
<proteinExistence type="inferred from homology"/>
<evidence type="ECO:0000259" key="6">
    <source>
        <dbReference type="PROSITE" id="PS51898"/>
    </source>
</evidence>
<dbReference type="RefSeq" id="WP_179980724.1">
    <property type="nucleotide sequence ID" value="NZ_LT608333.1"/>
</dbReference>
<gene>
    <name evidence="8" type="primary">intB</name>
    <name evidence="8" type="ORF">KL86DES1_21343</name>
</gene>
<dbReference type="PROSITE" id="PS51898">
    <property type="entry name" value="TYR_RECOMBINASE"/>
    <property type="match status" value="1"/>
</dbReference>
<dbReference type="InterPro" id="IPR038488">
    <property type="entry name" value="Integrase_DNA-bd_sf"/>
</dbReference>
<keyword evidence="2" id="KW-0229">DNA integration</keyword>
<dbReference type="SUPFAM" id="SSF56349">
    <property type="entry name" value="DNA breaking-rejoining enzymes"/>
    <property type="match status" value="1"/>
</dbReference>
<evidence type="ECO:0000256" key="5">
    <source>
        <dbReference type="PROSITE-ProRule" id="PRU01248"/>
    </source>
</evidence>
<evidence type="ECO:0000256" key="1">
    <source>
        <dbReference type="ARBA" id="ARBA00008857"/>
    </source>
</evidence>
<dbReference type="PROSITE" id="PS51900">
    <property type="entry name" value="CB"/>
    <property type="match status" value="1"/>
</dbReference>
<evidence type="ECO:0000256" key="4">
    <source>
        <dbReference type="ARBA" id="ARBA00023172"/>
    </source>
</evidence>
<sequence>MKLTDVGIRRVNGNGKVQKLSDGGGLFLYVTPTGKKSWRMAYRFGGKQKLLVIGPYPAIGLKEARERREDAKKLLVDNIDPSTAKRAAKTAAVEAARNSFEAVAREWLDKYSGSWVPHYTAVIKSRLEVHLFPAIGKRPISAVTAPELLNILRRIEGRSLTTAHRALRESGRIFRYAIATGRAERDVAADLRGALTPEPINHHAAITEPKEIGALLRALDAYSGRYAVQCALRLAPLVFVRAGELAGAEWAEIDFEKAEWRIPAARMKMRQVHIVPLSRQALIILRELHNFSGSGRYVFPGGSKSEPHMHKGTLVVALRRMGYTKEQMTFHGFRSMASTLLNELGYNRDWIERQLAHSERNGVRAAYNYAEYLPERRKMIQEFSDYLSALKEKQ</sequence>
<dbReference type="Pfam" id="PF00589">
    <property type="entry name" value="Phage_integrase"/>
    <property type="match status" value="1"/>
</dbReference>
<dbReference type="EMBL" id="FMJC01000002">
    <property type="protein sequence ID" value="SCM73512.1"/>
    <property type="molecule type" value="Genomic_DNA"/>
</dbReference>
<feature type="domain" description="Core-binding (CB)" evidence="7">
    <location>
        <begin position="98"/>
        <end position="178"/>
    </location>
</feature>
<organism evidence="8">
    <name type="scientific">uncultured Desulfovibrio sp</name>
    <dbReference type="NCBI Taxonomy" id="167968"/>
    <lineage>
        <taxon>Bacteria</taxon>
        <taxon>Pseudomonadati</taxon>
        <taxon>Thermodesulfobacteriota</taxon>
        <taxon>Desulfovibrionia</taxon>
        <taxon>Desulfovibrionales</taxon>
        <taxon>Desulfovibrionaceae</taxon>
        <taxon>Desulfovibrio</taxon>
        <taxon>environmental samples</taxon>
    </lineage>
</organism>
<dbReference type="InterPro" id="IPR044068">
    <property type="entry name" value="CB"/>
</dbReference>
<dbReference type="Gene3D" id="1.10.443.10">
    <property type="entry name" value="Intergrase catalytic core"/>
    <property type="match status" value="1"/>
</dbReference>
<reference evidence="8" key="1">
    <citation type="submission" date="2016-08" db="EMBL/GenBank/DDBJ databases">
        <authorList>
            <person name="Seilhamer J.J."/>
        </authorList>
    </citation>
    <scope>NUCLEOTIDE SEQUENCE</scope>
    <source>
        <strain evidence="8">86-1</strain>
    </source>
</reference>
<dbReference type="InterPro" id="IPR050808">
    <property type="entry name" value="Phage_Integrase"/>
</dbReference>
<dbReference type="GO" id="GO:0015074">
    <property type="term" value="P:DNA integration"/>
    <property type="evidence" value="ECO:0007669"/>
    <property type="project" value="UniProtKB-KW"/>
</dbReference>
<dbReference type="Gene3D" id="1.10.150.130">
    <property type="match status" value="1"/>
</dbReference>
<feature type="domain" description="Tyr recombinase" evidence="6">
    <location>
        <begin position="202"/>
        <end position="381"/>
    </location>
</feature>
<dbReference type="Gene3D" id="3.30.160.390">
    <property type="entry name" value="Integrase, DNA-binding domain"/>
    <property type="match status" value="1"/>
</dbReference>
<comment type="similarity">
    <text evidence="1">Belongs to the 'phage' integrase family.</text>
</comment>
<dbReference type="Pfam" id="PF13356">
    <property type="entry name" value="Arm-DNA-bind_3"/>
    <property type="match status" value="1"/>
</dbReference>
<dbReference type="InterPro" id="IPR010998">
    <property type="entry name" value="Integrase_recombinase_N"/>
</dbReference>
<dbReference type="InterPro" id="IPR013762">
    <property type="entry name" value="Integrase-like_cat_sf"/>
</dbReference>
<keyword evidence="3 5" id="KW-0238">DNA-binding</keyword>
<dbReference type="InterPro" id="IPR025166">
    <property type="entry name" value="Integrase_DNA_bind_dom"/>
</dbReference>
<keyword evidence="4" id="KW-0233">DNA recombination</keyword>
<dbReference type="PANTHER" id="PTHR30629:SF2">
    <property type="entry name" value="PROPHAGE INTEGRASE INTS-RELATED"/>
    <property type="match status" value="1"/>
</dbReference>
<dbReference type="AlphaFoldDB" id="A0A212L7F9"/>
<evidence type="ECO:0000313" key="8">
    <source>
        <dbReference type="EMBL" id="SCM73512.1"/>
    </source>
</evidence>
<dbReference type="PANTHER" id="PTHR30629">
    <property type="entry name" value="PROPHAGE INTEGRASE"/>
    <property type="match status" value="1"/>
</dbReference>
<dbReference type="Pfam" id="PF22022">
    <property type="entry name" value="Phage_int_M"/>
    <property type="match status" value="1"/>
</dbReference>
<name>A0A212L7F9_9BACT</name>
<dbReference type="GO" id="GO:0006310">
    <property type="term" value="P:DNA recombination"/>
    <property type="evidence" value="ECO:0007669"/>
    <property type="project" value="UniProtKB-KW"/>
</dbReference>
<evidence type="ECO:0000256" key="2">
    <source>
        <dbReference type="ARBA" id="ARBA00022908"/>
    </source>
</evidence>
<evidence type="ECO:0000259" key="7">
    <source>
        <dbReference type="PROSITE" id="PS51900"/>
    </source>
</evidence>
<dbReference type="InterPro" id="IPR002104">
    <property type="entry name" value="Integrase_catalytic"/>
</dbReference>
<dbReference type="CDD" id="cd00801">
    <property type="entry name" value="INT_P4_C"/>
    <property type="match status" value="1"/>
</dbReference>
<accession>A0A212L7F9</accession>
<dbReference type="InterPro" id="IPR053876">
    <property type="entry name" value="Phage_int_M"/>
</dbReference>
<dbReference type="InterPro" id="IPR011010">
    <property type="entry name" value="DNA_brk_join_enz"/>
</dbReference>
<dbReference type="GO" id="GO:0003677">
    <property type="term" value="F:DNA binding"/>
    <property type="evidence" value="ECO:0007669"/>
    <property type="project" value="UniProtKB-UniRule"/>
</dbReference>
<protein>
    <submittedName>
        <fullName evidence="8">Putative prophage P4 integrase</fullName>
    </submittedName>
</protein>